<dbReference type="AlphaFoldDB" id="A0A0V8HKN8"/>
<dbReference type="Proteomes" id="UP000181997">
    <property type="component" value="Unassembled WGS sequence"/>
</dbReference>
<accession>A0A0V8HKN8</accession>
<dbReference type="OrthoDB" id="1201990at2"/>
<reference evidence="2" key="1">
    <citation type="submission" date="2016-08" db="EMBL/GenBank/DDBJ databases">
        <authorList>
            <person name="Varghese N."/>
            <person name="Submissions Spin"/>
        </authorList>
    </citation>
    <scope>NUCLEOTIDE SEQUENCE [LARGE SCALE GENOMIC DNA]</scope>
    <source>
        <strain evidence="2">SGD-1123</strain>
    </source>
</reference>
<proteinExistence type="predicted"/>
<keyword evidence="1" id="KW-0418">Kinase</keyword>
<dbReference type="PANTHER" id="PTHR37816">
    <property type="entry name" value="YALI0E33011P"/>
    <property type="match status" value="1"/>
</dbReference>
<protein>
    <submittedName>
        <fullName evidence="1">Adenylate kinase</fullName>
    </submittedName>
</protein>
<evidence type="ECO:0000313" key="1">
    <source>
        <dbReference type="EMBL" id="SCC09378.1"/>
    </source>
</evidence>
<dbReference type="InterPro" id="IPR027417">
    <property type="entry name" value="P-loop_NTPase"/>
</dbReference>
<organism evidence="1 2">
    <name type="scientific">[Bacillus] enclensis</name>
    <dbReference type="NCBI Taxonomy" id="1402860"/>
    <lineage>
        <taxon>Bacteria</taxon>
        <taxon>Bacillati</taxon>
        <taxon>Bacillota</taxon>
        <taxon>Bacilli</taxon>
        <taxon>Bacillales</taxon>
        <taxon>Bacillaceae</taxon>
        <taxon>Rossellomorea</taxon>
    </lineage>
</organism>
<dbReference type="RefSeq" id="WP_058298751.1">
    <property type="nucleotide sequence ID" value="NZ_FMAU01000002.1"/>
</dbReference>
<dbReference type="CDD" id="cd02019">
    <property type="entry name" value="NK"/>
    <property type="match status" value="1"/>
</dbReference>
<dbReference type="Gene3D" id="3.40.50.300">
    <property type="entry name" value="P-loop containing nucleotide triphosphate hydrolases"/>
    <property type="match status" value="1"/>
</dbReference>
<sequence length="166" mass="20103">MFRKKESINSKRIHIIGSVASGKSTLARKLSDDMNIAYYELDNIMWERREKGDRRRSEEERTAILHSIVYQESWIVEGVHHQEWMRESLEQSDLIILLDTPKQKRTFRIIKRFIEEKAGIKKGNYKQTLRMLMKMFEWSRRFENEEKETILRLLKPYHSKVKIMKS</sequence>
<gene>
    <name evidence="1" type="ORF">GA0061094_2441</name>
</gene>
<dbReference type="EMBL" id="FMAU01000002">
    <property type="protein sequence ID" value="SCC09378.1"/>
    <property type="molecule type" value="Genomic_DNA"/>
</dbReference>
<keyword evidence="1" id="KW-0808">Transferase</keyword>
<keyword evidence="2" id="KW-1185">Reference proteome</keyword>
<dbReference type="PANTHER" id="PTHR37816:SF2">
    <property type="entry name" value="DNA TOPOLOGY MODULATION PROTEIN FLAR-RELATED PROTEIN"/>
    <property type="match status" value="1"/>
</dbReference>
<dbReference type="SUPFAM" id="SSF52540">
    <property type="entry name" value="P-loop containing nucleoside triphosphate hydrolases"/>
    <property type="match status" value="1"/>
</dbReference>
<name>A0A0V8HKN8_9BACI</name>
<dbReference type="GO" id="GO:0016301">
    <property type="term" value="F:kinase activity"/>
    <property type="evidence" value="ECO:0007669"/>
    <property type="project" value="UniProtKB-KW"/>
</dbReference>
<dbReference type="InterPro" id="IPR052922">
    <property type="entry name" value="Cytidylate_Kinase-2"/>
</dbReference>
<evidence type="ECO:0000313" key="2">
    <source>
        <dbReference type="Proteomes" id="UP000181997"/>
    </source>
</evidence>